<protein>
    <submittedName>
        <fullName evidence="2">Uncharacterized protein</fullName>
    </submittedName>
</protein>
<dbReference type="Proteomes" id="UP000011135">
    <property type="component" value="Unassembled WGS sequence"/>
</dbReference>
<proteinExistence type="predicted"/>
<keyword evidence="1" id="KW-0175">Coiled coil</keyword>
<evidence type="ECO:0000256" key="1">
    <source>
        <dbReference type="SAM" id="Coils"/>
    </source>
</evidence>
<accession>L8JPC4</accession>
<dbReference type="AlphaFoldDB" id="L8JPC4"/>
<comment type="caution">
    <text evidence="2">The sequence shown here is derived from an EMBL/GenBank/DDBJ whole genome shotgun (WGS) entry which is preliminary data.</text>
</comment>
<sequence>MKDQMEQRVEETASEQTEWMKANLSLNGDQLEDVREINHKYVEKREEVFMEEESAENKWEELEENWNEQMEELEDVLDANQYAKLQTVKNQWYNEMRLRWQTDTRHEKDDGMEDDDY</sequence>
<evidence type="ECO:0000313" key="2">
    <source>
        <dbReference type="EMBL" id="ELR69359.1"/>
    </source>
</evidence>
<reference evidence="2 3" key="1">
    <citation type="submission" date="2012-12" db="EMBL/GenBank/DDBJ databases">
        <title>Genome assembly of Fulvivirga imtechensis AK7.</title>
        <authorList>
            <person name="Nupur N."/>
            <person name="Khatri I."/>
            <person name="Kumar R."/>
            <person name="Subramanian S."/>
            <person name="Pinnaka A."/>
        </authorList>
    </citation>
    <scope>NUCLEOTIDE SEQUENCE [LARGE SCALE GENOMIC DNA]</scope>
    <source>
        <strain evidence="2 3">AK7</strain>
    </source>
</reference>
<evidence type="ECO:0000313" key="3">
    <source>
        <dbReference type="Proteomes" id="UP000011135"/>
    </source>
</evidence>
<feature type="coiled-coil region" evidence="1">
    <location>
        <begin position="45"/>
        <end position="76"/>
    </location>
</feature>
<keyword evidence="3" id="KW-1185">Reference proteome</keyword>
<dbReference type="EMBL" id="AMZN01000074">
    <property type="protein sequence ID" value="ELR69359.1"/>
    <property type="molecule type" value="Genomic_DNA"/>
</dbReference>
<gene>
    <name evidence="2" type="ORF">C900_05139</name>
</gene>
<name>L8JPC4_9BACT</name>
<organism evidence="2 3">
    <name type="scientific">Fulvivirga imtechensis AK7</name>
    <dbReference type="NCBI Taxonomy" id="1237149"/>
    <lineage>
        <taxon>Bacteria</taxon>
        <taxon>Pseudomonadati</taxon>
        <taxon>Bacteroidota</taxon>
        <taxon>Cytophagia</taxon>
        <taxon>Cytophagales</taxon>
        <taxon>Fulvivirgaceae</taxon>
        <taxon>Fulvivirga</taxon>
    </lineage>
</organism>